<evidence type="ECO:0000313" key="3">
    <source>
        <dbReference type="Proteomes" id="UP000198406"/>
    </source>
</evidence>
<comment type="caution">
    <text evidence="2">The sequence shown here is derived from an EMBL/GenBank/DDBJ whole genome shotgun (WGS) entry which is preliminary data.</text>
</comment>
<sequence length="206" mass="23124">MLTRIICVILTGSFTVSSFVVKPIGLGGRARTVMWDIEKDTHGLAYDPMEDYQSVDMERAKQCAENFGECSIEEMEHLRNNLHRKRLQKFMFGSDNIVASEEALNQLVIEEELDMQLHLLKQNTPDPTLFPELEADMPELPHLKPDKKKASTTDADDFFQKAESMVKSAEIKAVEQEAAFDEESLEAAAICLAIAGLVFTPQLFGV</sequence>
<organism evidence="2 3">
    <name type="scientific">Fistulifera solaris</name>
    <name type="common">Oleaginous diatom</name>
    <dbReference type="NCBI Taxonomy" id="1519565"/>
    <lineage>
        <taxon>Eukaryota</taxon>
        <taxon>Sar</taxon>
        <taxon>Stramenopiles</taxon>
        <taxon>Ochrophyta</taxon>
        <taxon>Bacillariophyta</taxon>
        <taxon>Bacillariophyceae</taxon>
        <taxon>Bacillariophycidae</taxon>
        <taxon>Naviculales</taxon>
        <taxon>Naviculaceae</taxon>
        <taxon>Fistulifera</taxon>
    </lineage>
</organism>
<feature type="signal peptide" evidence="1">
    <location>
        <begin position="1"/>
        <end position="18"/>
    </location>
</feature>
<name>A0A1Z5JRW4_FISSO</name>
<protein>
    <submittedName>
        <fullName evidence="2">Uncharacterized protein</fullName>
    </submittedName>
</protein>
<keyword evidence="3" id="KW-1185">Reference proteome</keyword>
<accession>A0A1Z5JRW4</accession>
<dbReference type="Proteomes" id="UP000198406">
    <property type="component" value="Unassembled WGS sequence"/>
</dbReference>
<feature type="chain" id="PRO_5012622434" evidence="1">
    <location>
        <begin position="19"/>
        <end position="206"/>
    </location>
</feature>
<dbReference type="EMBL" id="BDSP01000108">
    <property type="protein sequence ID" value="GAX16636.1"/>
    <property type="molecule type" value="Genomic_DNA"/>
</dbReference>
<dbReference type="AlphaFoldDB" id="A0A1Z5JRW4"/>
<dbReference type="OrthoDB" id="10614921at2759"/>
<reference evidence="2 3" key="1">
    <citation type="journal article" date="2015" name="Plant Cell">
        <title>Oil accumulation by the oleaginous diatom Fistulifera solaris as revealed by the genome and transcriptome.</title>
        <authorList>
            <person name="Tanaka T."/>
            <person name="Maeda Y."/>
            <person name="Veluchamy A."/>
            <person name="Tanaka M."/>
            <person name="Abida H."/>
            <person name="Marechal E."/>
            <person name="Bowler C."/>
            <person name="Muto M."/>
            <person name="Sunaga Y."/>
            <person name="Tanaka M."/>
            <person name="Yoshino T."/>
            <person name="Taniguchi T."/>
            <person name="Fukuda Y."/>
            <person name="Nemoto M."/>
            <person name="Matsumoto M."/>
            <person name="Wong P.S."/>
            <person name="Aburatani S."/>
            <person name="Fujibuchi W."/>
        </authorList>
    </citation>
    <scope>NUCLEOTIDE SEQUENCE [LARGE SCALE GENOMIC DNA]</scope>
    <source>
        <strain evidence="2 3">JPCC DA0580</strain>
    </source>
</reference>
<gene>
    <name evidence="2" type="ORF">FisN_23Lh235</name>
</gene>
<dbReference type="InParanoid" id="A0A1Z5JRW4"/>
<proteinExistence type="predicted"/>
<evidence type="ECO:0000256" key="1">
    <source>
        <dbReference type="SAM" id="SignalP"/>
    </source>
</evidence>
<keyword evidence="1" id="KW-0732">Signal</keyword>
<evidence type="ECO:0000313" key="2">
    <source>
        <dbReference type="EMBL" id="GAX16636.1"/>
    </source>
</evidence>